<evidence type="ECO:0000256" key="8">
    <source>
        <dbReference type="ARBA" id="ARBA00022989"/>
    </source>
</evidence>
<evidence type="ECO:0000313" key="14">
    <source>
        <dbReference type="Proteomes" id="UP000584415"/>
    </source>
</evidence>
<dbReference type="GO" id="GO:0005886">
    <property type="term" value="C:plasma membrane"/>
    <property type="evidence" value="ECO:0007669"/>
    <property type="project" value="UniProtKB-SubCell"/>
</dbReference>
<keyword evidence="14" id="KW-1185">Reference proteome</keyword>
<feature type="transmembrane region" description="Helical" evidence="11">
    <location>
        <begin position="122"/>
        <end position="149"/>
    </location>
</feature>
<keyword evidence="8 11" id="KW-1133">Transmembrane helix</keyword>
<evidence type="ECO:0000256" key="5">
    <source>
        <dbReference type="ARBA" id="ARBA00022475"/>
    </source>
</evidence>
<feature type="non-terminal residue" evidence="13">
    <location>
        <position position="1"/>
    </location>
</feature>
<dbReference type="InterPro" id="IPR006187">
    <property type="entry name" value="Claudin"/>
</dbReference>
<keyword evidence="12" id="KW-0732">Signal</keyword>
<evidence type="ECO:0000256" key="4">
    <source>
        <dbReference type="ARBA" id="ARBA00022427"/>
    </source>
</evidence>
<sequence length="260" mass="28497">MSTTLCQVMGFLVSSLGVGGSIMATAMDTWSTQDLYDNPVTAVFQYQGLWRSCVRQSSGFTECRPYFTILGLPAMFQAVRALMIVGIVLGILGLLVCIFALKCIRIGSMEDTAKANMTLTSGIMFIVAGLCAITGVSVFANMLVTNFWMSTTNMYQGMQNVQNRTWKIITGRWSLLSALEITRGAGMSLSLQLKSEIGRPLGYKAVSYNASGRNISYRTGPYKVGSGYEADPKTRKGPGYEEAPRSEDGRRSYPSKYDYV</sequence>
<dbReference type="InterPro" id="IPR004031">
    <property type="entry name" value="PMP22/EMP/MP20/Claudin"/>
</dbReference>
<comment type="similarity">
    <text evidence="3">Belongs to the claudin family.</text>
</comment>
<evidence type="ECO:0000256" key="2">
    <source>
        <dbReference type="ARBA" id="ARBA00004651"/>
    </source>
</evidence>
<reference evidence="13 14" key="1">
    <citation type="submission" date="2019-09" db="EMBL/GenBank/DDBJ databases">
        <title>Bird 10,000 Genomes (B10K) Project - Family phase.</title>
        <authorList>
            <person name="Zhang G."/>
        </authorList>
    </citation>
    <scope>NUCLEOTIDE SEQUENCE [LARGE SCALE GENOMIC DNA]</scope>
    <source>
        <strain evidence="13">B10K-DU-001-71</strain>
        <tissue evidence="13">Muscle</tissue>
    </source>
</reference>
<dbReference type="AlphaFoldDB" id="A0A7K5V3I8"/>
<evidence type="ECO:0000256" key="7">
    <source>
        <dbReference type="ARBA" id="ARBA00022949"/>
    </source>
</evidence>
<feature type="transmembrane region" description="Helical" evidence="11">
    <location>
        <begin position="81"/>
        <end position="101"/>
    </location>
</feature>
<gene>
    <name evidence="13" type="primary">Cldn18</name>
    <name evidence="13" type="ORF">DYACAS_R10218</name>
</gene>
<evidence type="ECO:0000256" key="12">
    <source>
        <dbReference type="SAM" id="SignalP"/>
    </source>
</evidence>
<feature type="region of interest" description="Disordered" evidence="10">
    <location>
        <begin position="222"/>
        <end position="260"/>
    </location>
</feature>
<evidence type="ECO:0000313" key="13">
    <source>
        <dbReference type="EMBL" id="NWU23480.1"/>
    </source>
</evidence>
<protein>
    <submittedName>
        <fullName evidence="13">CLD18 protein</fullName>
    </submittedName>
</protein>
<keyword evidence="6 11" id="KW-0812">Transmembrane</keyword>
<evidence type="ECO:0000256" key="1">
    <source>
        <dbReference type="ARBA" id="ARBA00004435"/>
    </source>
</evidence>
<feature type="chain" id="PRO_5029847235" evidence="12">
    <location>
        <begin position="21"/>
        <end position="260"/>
    </location>
</feature>
<dbReference type="InterPro" id="IPR003928">
    <property type="entry name" value="Claudin18"/>
</dbReference>
<feature type="compositionally biased region" description="Basic and acidic residues" evidence="10">
    <location>
        <begin position="230"/>
        <end position="251"/>
    </location>
</feature>
<dbReference type="PANTHER" id="PTHR12002">
    <property type="entry name" value="CLAUDIN"/>
    <property type="match status" value="1"/>
</dbReference>
<feature type="signal peptide" evidence="12">
    <location>
        <begin position="1"/>
        <end position="20"/>
    </location>
</feature>
<dbReference type="PRINTS" id="PR01077">
    <property type="entry name" value="CLAUDIN"/>
</dbReference>
<dbReference type="GO" id="GO:0005198">
    <property type="term" value="F:structural molecule activity"/>
    <property type="evidence" value="ECO:0007669"/>
    <property type="project" value="InterPro"/>
</dbReference>
<keyword evidence="9 11" id="KW-0472">Membrane</keyword>
<dbReference type="Pfam" id="PF00822">
    <property type="entry name" value="PMP22_Claudin"/>
    <property type="match status" value="1"/>
</dbReference>
<evidence type="ECO:0000256" key="9">
    <source>
        <dbReference type="ARBA" id="ARBA00023136"/>
    </source>
</evidence>
<proteinExistence type="inferred from homology"/>
<keyword evidence="5" id="KW-1003">Cell membrane</keyword>
<feature type="non-terminal residue" evidence="13">
    <location>
        <position position="260"/>
    </location>
</feature>
<keyword evidence="4" id="KW-0796">Tight junction</keyword>
<name>A0A7K5V3I8_9CORV</name>
<evidence type="ECO:0000256" key="10">
    <source>
        <dbReference type="SAM" id="MobiDB-lite"/>
    </source>
</evidence>
<dbReference type="GO" id="GO:0005923">
    <property type="term" value="C:bicellular tight junction"/>
    <property type="evidence" value="ECO:0007669"/>
    <property type="project" value="UniProtKB-SubCell"/>
</dbReference>
<dbReference type="EMBL" id="VYXC01004844">
    <property type="protein sequence ID" value="NWU23480.1"/>
    <property type="molecule type" value="Genomic_DNA"/>
</dbReference>
<organism evidence="13 14">
    <name type="scientific">Platysteira castanea</name>
    <dbReference type="NCBI Taxonomy" id="1160851"/>
    <lineage>
        <taxon>Eukaryota</taxon>
        <taxon>Metazoa</taxon>
        <taxon>Chordata</taxon>
        <taxon>Craniata</taxon>
        <taxon>Vertebrata</taxon>
        <taxon>Euteleostomi</taxon>
        <taxon>Archelosauria</taxon>
        <taxon>Archosauria</taxon>
        <taxon>Dinosauria</taxon>
        <taxon>Saurischia</taxon>
        <taxon>Theropoda</taxon>
        <taxon>Coelurosauria</taxon>
        <taxon>Aves</taxon>
        <taxon>Neognathae</taxon>
        <taxon>Neoaves</taxon>
        <taxon>Telluraves</taxon>
        <taxon>Australaves</taxon>
        <taxon>Passeriformes</taxon>
        <taxon>Corvoidea</taxon>
        <taxon>Platysteiridae</taxon>
        <taxon>Platysteira</taxon>
    </lineage>
</organism>
<dbReference type="PRINTS" id="PR01448">
    <property type="entry name" value="CLAUDIN18"/>
</dbReference>
<evidence type="ECO:0000256" key="11">
    <source>
        <dbReference type="SAM" id="Phobius"/>
    </source>
</evidence>
<dbReference type="Proteomes" id="UP000584415">
    <property type="component" value="Unassembled WGS sequence"/>
</dbReference>
<keyword evidence="7" id="KW-0965">Cell junction</keyword>
<comment type="subcellular location">
    <subcellularLocation>
        <location evidence="1">Cell junction</location>
        <location evidence="1">Tight junction</location>
    </subcellularLocation>
    <subcellularLocation>
        <location evidence="2">Cell membrane</location>
        <topology evidence="2">Multi-pass membrane protein</topology>
    </subcellularLocation>
</comment>
<accession>A0A7K5V3I8</accession>
<dbReference type="Gene3D" id="1.20.140.150">
    <property type="match status" value="1"/>
</dbReference>
<evidence type="ECO:0000256" key="3">
    <source>
        <dbReference type="ARBA" id="ARBA00008295"/>
    </source>
</evidence>
<evidence type="ECO:0000256" key="6">
    <source>
        <dbReference type="ARBA" id="ARBA00022692"/>
    </source>
</evidence>
<dbReference type="PROSITE" id="PS01346">
    <property type="entry name" value="CLAUDIN"/>
    <property type="match status" value="1"/>
</dbReference>
<dbReference type="InterPro" id="IPR017974">
    <property type="entry name" value="Claudin_CS"/>
</dbReference>
<comment type="caution">
    <text evidence="13">The sequence shown here is derived from an EMBL/GenBank/DDBJ whole genome shotgun (WGS) entry which is preliminary data.</text>
</comment>